<feature type="transmembrane region" description="Helical" evidence="5">
    <location>
        <begin position="156"/>
        <end position="179"/>
    </location>
</feature>
<feature type="transmembrane region" description="Helical" evidence="5">
    <location>
        <begin position="231"/>
        <end position="251"/>
    </location>
</feature>
<evidence type="ECO:0000256" key="4">
    <source>
        <dbReference type="ARBA" id="ARBA00023136"/>
    </source>
</evidence>
<comment type="subcellular location">
    <subcellularLocation>
        <location evidence="1">Membrane</location>
        <topology evidence="1">Multi-pass membrane protein</topology>
    </subcellularLocation>
</comment>
<dbReference type="PIRSF" id="PIRSF006060">
    <property type="entry name" value="AA_transporter"/>
    <property type="match status" value="1"/>
</dbReference>
<organism evidence="6 7">
    <name type="scientific">Clostridium tanneri</name>
    <dbReference type="NCBI Taxonomy" id="3037988"/>
    <lineage>
        <taxon>Bacteria</taxon>
        <taxon>Bacillati</taxon>
        <taxon>Bacillota</taxon>
        <taxon>Clostridia</taxon>
        <taxon>Eubacteriales</taxon>
        <taxon>Clostridiaceae</taxon>
        <taxon>Clostridium</taxon>
    </lineage>
</organism>
<comment type="caution">
    <text evidence="6">The sequence shown here is derived from an EMBL/GenBank/DDBJ whole genome shotgun (WGS) entry which is preliminary data.</text>
</comment>
<feature type="transmembrane region" description="Helical" evidence="5">
    <location>
        <begin position="129"/>
        <end position="149"/>
    </location>
</feature>
<feature type="transmembrane region" description="Helical" evidence="5">
    <location>
        <begin position="419"/>
        <end position="436"/>
    </location>
</feature>
<evidence type="ECO:0000313" key="6">
    <source>
        <dbReference type="EMBL" id="MDW8801859.1"/>
    </source>
</evidence>
<protein>
    <submittedName>
        <fullName evidence="6">Amino acid permease</fullName>
    </submittedName>
</protein>
<feature type="transmembrane region" description="Helical" evidence="5">
    <location>
        <begin position="21"/>
        <end position="38"/>
    </location>
</feature>
<dbReference type="PANTHER" id="PTHR11785">
    <property type="entry name" value="AMINO ACID TRANSPORTER"/>
    <property type="match status" value="1"/>
</dbReference>
<dbReference type="PANTHER" id="PTHR11785:SF512">
    <property type="entry name" value="SOBREMESA, ISOFORM B"/>
    <property type="match status" value="1"/>
</dbReference>
<feature type="transmembrane region" description="Helical" evidence="5">
    <location>
        <begin position="281"/>
        <end position="308"/>
    </location>
</feature>
<feature type="transmembrane region" description="Helical" evidence="5">
    <location>
        <begin position="395"/>
        <end position="413"/>
    </location>
</feature>
<proteinExistence type="predicted"/>
<gene>
    <name evidence="6" type="ORF">P8V03_11950</name>
</gene>
<evidence type="ECO:0000256" key="2">
    <source>
        <dbReference type="ARBA" id="ARBA00022692"/>
    </source>
</evidence>
<feature type="transmembrane region" description="Helical" evidence="5">
    <location>
        <begin position="356"/>
        <end position="375"/>
    </location>
</feature>
<evidence type="ECO:0000256" key="3">
    <source>
        <dbReference type="ARBA" id="ARBA00022989"/>
    </source>
</evidence>
<sequence length="449" mass="47671">MEKKGNMPVLKREIKLGQATMLVVGIVIGSGVFFKPAQVFKNTGAPGLGILAWIVGCLITMAGALTIAEIGSAIPKTGGLFAYLKDLYGEKWAFLLGWVQTLIYYPGIDAALAVVFATQCTSFIDLTPAQQKGMAVGLIIFLTIVNLVSTKFGTKFAVLFTIGKLVPIGVIIVFGLLMGKVHNFTPMSTEVSTGAGFGAALLGVLFAYEGWIAVANMSEEMKNPAKDLPKAIVFGLTIITIAYLGVNLAIINTMPAADVAVSQKAASDAAVILFGPIGEKLIAAGILISITGCISAFIMTGARIPYAMAADNLFVFKKFFGKLTEKEAIPANAIIFESILACLYALSGSYDTLTDLAVFVMWLFFILGIFGVFVLRKNHKELISEDSYKVPFYPIVPIIGVAGALYVVISTLITGTENALFGLGVTLIGLPVYMYIKNKDTSSNSSASV</sequence>
<feature type="transmembrane region" description="Helical" evidence="5">
    <location>
        <begin position="50"/>
        <end position="71"/>
    </location>
</feature>
<accession>A0ABU4JUN6</accession>
<dbReference type="InterPro" id="IPR050598">
    <property type="entry name" value="AminoAcid_Transporter"/>
</dbReference>
<feature type="transmembrane region" description="Helical" evidence="5">
    <location>
        <begin position="92"/>
        <end position="117"/>
    </location>
</feature>
<dbReference type="InterPro" id="IPR002293">
    <property type="entry name" value="AA/rel_permease1"/>
</dbReference>
<dbReference type="Proteomes" id="UP001281656">
    <property type="component" value="Unassembled WGS sequence"/>
</dbReference>
<keyword evidence="7" id="KW-1185">Reference proteome</keyword>
<dbReference type="Gene3D" id="1.20.1740.10">
    <property type="entry name" value="Amino acid/polyamine transporter I"/>
    <property type="match status" value="1"/>
</dbReference>
<evidence type="ECO:0000313" key="7">
    <source>
        <dbReference type="Proteomes" id="UP001281656"/>
    </source>
</evidence>
<dbReference type="RefSeq" id="WP_261671350.1">
    <property type="nucleotide sequence ID" value="NZ_JARUJP010000013.1"/>
</dbReference>
<keyword evidence="4 5" id="KW-0472">Membrane</keyword>
<name>A0ABU4JUN6_9CLOT</name>
<keyword evidence="2 5" id="KW-0812">Transmembrane</keyword>
<evidence type="ECO:0000256" key="5">
    <source>
        <dbReference type="SAM" id="Phobius"/>
    </source>
</evidence>
<feature type="transmembrane region" description="Helical" evidence="5">
    <location>
        <begin position="191"/>
        <end position="211"/>
    </location>
</feature>
<dbReference type="Pfam" id="PF13520">
    <property type="entry name" value="AA_permease_2"/>
    <property type="match status" value="1"/>
</dbReference>
<keyword evidence="3 5" id="KW-1133">Transmembrane helix</keyword>
<reference evidence="6 7" key="1">
    <citation type="submission" date="2023-04" db="EMBL/GenBank/DDBJ databases">
        <title>Clostridium tannerae sp. nov., isolated from the fecal material of an alpaca.</title>
        <authorList>
            <person name="Miller S."/>
            <person name="Hendry M."/>
            <person name="King J."/>
            <person name="Sankaranarayanan K."/>
            <person name="Lawson P.A."/>
        </authorList>
    </citation>
    <scope>NUCLEOTIDE SEQUENCE [LARGE SCALE GENOMIC DNA]</scope>
    <source>
        <strain evidence="6 7">A1-XYC3</strain>
    </source>
</reference>
<dbReference type="EMBL" id="JARUJP010000013">
    <property type="protein sequence ID" value="MDW8801859.1"/>
    <property type="molecule type" value="Genomic_DNA"/>
</dbReference>
<evidence type="ECO:0000256" key="1">
    <source>
        <dbReference type="ARBA" id="ARBA00004141"/>
    </source>
</evidence>